<name>A0AAD5TPF8_9FUNG</name>
<organism evidence="1 2">
    <name type="scientific">Geranomyces variabilis</name>
    <dbReference type="NCBI Taxonomy" id="109894"/>
    <lineage>
        <taxon>Eukaryota</taxon>
        <taxon>Fungi</taxon>
        <taxon>Fungi incertae sedis</taxon>
        <taxon>Chytridiomycota</taxon>
        <taxon>Chytridiomycota incertae sedis</taxon>
        <taxon>Chytridiomycetes</taxon>
        <taxon>Spizellomycetales</taxon>
        <taxon>Powellomycetaceae</taxon>
        <taxon>Geranomyces</taxon>
    </lineage>
</organism>
<keyword evidence="2" id="KW-1185">Reference proteome</keyword>
<sequence length="314" mass="34220">MLAGLATRLSAMQYPRPAAASLVRKVLKHARREGDDDGIWVLVTSAVSGEWVRNLMKSAWIELSPVEAHDVLALMHGIVKTARHPDTPPDARNHLMLIVDDVNAEKGLCSQIARQLPLWRPYVRRRAIDLLAALVPISITAMRALAHFLSDDPAAPAAWTRPKDASSISTDDDTTEFCELEGRPDEEREATRTAILALLHAAARSSLSQSSDITAIRALILSPPQFTTALSLFSDNDVQLCTALADLVHIHRRAPLPAQLSPHALFAKNFGSDHGLLVDLVLADASAIDYLLAYLRFAQEERNDATTGSQDPAG</sequence>
<evidence type="ECO:0000313" key="1">
    <source>
        <dbReference type="EMBL" id="KAJ3180704.1"/>
    </source>
</evidence>
<accession>A0AAD5TPF8</accession>
<dbReference type="AlphaFoldDB" id="A0AAD5TPF8"/>
<dbReference type="EMBL" id="JADGJQ010000015">
    <property type="protein sequence ID" value="KAJ3180704.1"/>
    <property type="molecule type" value="Genomic_DNA"/>
</dbReference>
<reference evidence="1" key="1">
    <citation type="submission" date="2020-05" db="EMBL/GenBank/DDBJ databases">
        <title>Phylogenomic resolution of chytrid fungi.</title>
        <authorList>
            <person name="Stajich J.E."/>
            <person name="Amses K."/>
            <person name="Simmons R."/>
            <person name="Seto K."/>
            <person name="Myers J."/>
            <person name="Bonds A."/>
            <person name="Quandt C.A."/>
            <person name="Barry K."/>
            <person name="Liu P."/>
            <person name="Grigoriev I."/>
            <person name="Longcore J.E."/>
            <person name="James T.Y."/>
        </authorList>
    </citation>
    <scope>NUCLEOTIDE SEQUENCE</scope>
    <source>
        <strain evidence="1">JEL0379</strain>
    </source>
</reference>
<proteinExistence type="predicted"/>
<gene>
    <name evidence="1" type="ORF">HDU87_001817</name>
</gene>
<comment type="caution">
    <text evidence="1">The sequence shown here is derived from an EMBL/GenBank/DDBJ whole genome shotgun (WGS) entry which is preliminary data.</text>
</comment>
<evidence type="ECO:0000313" key="2">
    <source>
        <dbReference type="Proteomes" id="UP001212152"/>
    </source>
</evidence>
<dbReference type="Proteomes" id="UP001212152">
    <property type="component" value="Unassembled WGS sequence"/>
</dbReference>
<protein>
    <submittedName>
        <fullName evidence="1">Uncharacterized protein</fullName>
    </submittedName>
</protein>